<dbReference type="PROSITE" id="PS51746">
    <property type="entry name" value="PPM_2"/>
    <property type="match status" value="1"/>
</dbReference>
<evidence type="ECO:0000313" key="2">
    <source>
        <dbReference type="EMBL" id="SMX23998.1"/>
    </source>
</evidence>
<dbReference type="Gene3D" id="3.60.40.10">
    <property type="entry name" value="PPM-type phosphatase domain"/>
    <property type="match status" value="1"/>
</dbReference>
<keyword evidence="3" id="KW-1185">Reference proteome</keyword>
<evidence type="ECO:0000259" key="1">
    <source>
        <dbReference type="PROSITE" id="PS51746"/>
    </source>
</evidence>
<feature type="domain" description="PPM-type phosphatase" evidence="1">
    <location>
        <begin position="8"/>
        <end position="260"/>
    </location>
</feature>
<dbReference type="EMBL" id="FXXQ01000006">
    <property type="protein sequence ID" value="SMX23998.1"/>
    <property type="molecule type" value="Genomic_DNA"/>
</dbReference>
<dbReference type="SUPFAM" id="SSF81606">
    <property type="entry name" value="PP2C-like"/>
    <property type="match status" value="1"/>
</dbReference>
<protein>
    <submittedName>
        <fullName evidence="2">Serine/threonine phosphatase stp</fullName>
        <ecNumber evidence="2">3.1.3.16</ecNumber>
    </submittedName>
</protein>
<proteinExistence type="predicted"/>
<keyword evidence="2" id="KW-0378">Hydrolase</keyword>
<dbReference type="InterPro" id="IPR001932">
    <property type="entry name" value="PPM-type_phosphatase-like_dom"/>
</dbReference>
<dbReference type="RefSeq" id="WP_093973953.1">
    <property type="nucleotide sequence ID" value="NZ_FXXQ01000006.1"/>
</dbReference>
<name>A0A238IZU5_9RHOB</name>
<dbReference type="SMART" id="SM00331">
    <property type="entry name" value="PP2C_SIG"/>
    <property type="match status" value="1"/>
</dbReference>
<dbReference type="CDD" id="cd00143">
    <property type="entry name" value="PP2Cc"/>
    <property type="match status" value="1"/>
</dbReference>
<dbReference type="SMART" id="SM00332">
    <property type="entry name" value="PP2Cc"/>
    <property type="match status" value="1"/>
</dbReference>
<accession>A0A238IZU5</accession>
<dbReference type="GO" id="GO:0004722">
    <property type="term" value="F:protein serine/threonine phosphatase activity"/>
    <property type="evidence" value="ECO:0007669"/>
    <property type="project" value="UniProtKB-EC"/>
</dbReference>
<organism evidence="2 3">
    <name type="scientific">Boseongicola aestuarii</name>
    <dbReference type="NCBI Taxonomy" id="1470561"/>
    <lineage>
        <taxon>Bacteria</taxon>
        <taxon>Pseudomonadati</taxon>
        <taxon>Pseudomonadota</taxon>
        <taxon>Alphaproteobacteria</taxon>
        <taxon>Rhodobacterales</taxon>
        <taxon>Paracoccaceae</taxon>
        <taxon>Boseongicola</taxon>
    </lineage>
</organism>
<dbReference type="Proteomes" id="UP000201838">
    <property type="component" value="Unassembled WGS sequence"/>
</dbReference>
<sequence>MTSQTYARYDVATALGQGMREIQEDAVVTDFPAGMDVGFVVLADGMGGHAAGEIASLILVTEVFAELKFKLADLKKHEEHIPAILKNAAMTSNACIRDYVSENPGNYGMGATLVAPLLIEDRLYWISVGDSPLYLQRGGKIRQLNEDHSMAPEIDGMVSSGLLSPEEALDHPDRNCLRSVLLGDSVAKIDCPQDPLQVEEGDIILVASDGLQSLRDSEISTVLRENEERSATEIAFALLKTVNALKDPDQDNISISIIKVNRSQAASMIVPQYRSRRAAGAMSQTRLLSFYGKN</sequence>
<dbReference type="Pfam" id="PF13672">
    <property type="entry name" value="PP2C_2"/>
    <property type="match status" value="1"/>
</dbReference>
<gene>
    <name evidence="2" type="primary">stp_2</name>
    <name evidence="2" type="ORF">BOA8489_02112</name>
</gene>
<dbReference type="AlphaFoldDB" id="A0A238IZU5"/>
<dbReference type="OrthoDB" id="9801841at2"/>
<dbReference type="InterPro" id="IPR036457">
    <property type="entry name" value="PPM-type-like_dom_sf"/>
</dbReference>
<reference evidence="2 3" key="1">
    <citation type="submission" date="2017-05" db="EMBL/GenBank/DDBJ databases">
        <authorList>
            <person name="Song R."/>
            <person name="Chenine A.L."/>
            <person name="Ruprecht R.M."/>
        </authorList>
    </citation>
    <scope>NUCLEOTIDE SEQUENCE [LARGE SCALE GENOMIC DNA]</scope>
    <source>
        <strain evidence="2 3">CECT 8489</strain>
    </source>
</reference>
<evidence type="ECO:0000313" key="3">
    <source>
        <dbReference type="Proteomes" id="UP000201838"/>
    </source>
</evidence>
<dbReference type="EC" id="3.1.3.16" evidence="2"/>